<keyword evidence="2" id="KW-0067">ATP-binding</keyword>
<dbReference type="InterPro" id="IPR051824">
    <property type="entry name" value="LRR_Rcpt-Like_S/T_Kinase"/>
</dbReference>
<proteinExistence type="predicted"/>
<comment type="subcellular location">
    <subcellularLocation>
        <location evidence="1">Membrane</location>
        <topology evidence="1">Single-pass type I membrane protein</topology>
    </subcellularLocation>
</comment>
<feature type="domain" description="Protein kinase" evidence="4">
    <location>
        <begin position="172"/>
        <end position="229"/>
    </location>
</feature>
<dbReference type="PANTHER" id="PTHR48006:SF84">
    <property type="entry name" value="REPEAT TRANSMEMBRANE PROTEIN KINASE, PUTATIVE, EXPRESSED-RELATED"/>
    <property type="match status" value="1"/>
</dbReference>
<evidence type="ECO:0000256" key="1">
    <source>
        <dbReference type="ARBA" id="ARBA00004479"/>
    </source>
</evidence>
<dbReference type="EMBL" id="JASCZI010122563">
    <property type="protein sequence ID" value="MED6164457.1"/>
    <property type="molecule type" value="Genomic_DNA"/>
</dbReference>
<keyword evidence="2" id="KW-0547">Nucleotide-binding</keyword>
<dbReference type="PROSITE" id="PS50011">
    <property type="entry name" value="PROTEIN_KINASE_DOM"/>
    <property type="match status" value="1"/>
</dbReference>
<sequence>MAIFALLLVLLLQLSTIFGSAVTLRPKDCGTDWVAHSYSSEGEELFYINGNVVNKVAFCEALQLYITNDCELKDYFGSNNCAIDASFVNLPSIAGRKLLQKDLSSESESQGVSPKVGLLRVDANSVTEKVQVPASLLRVPPSPSRFSTSPKLKRIESLHLNLNQIARATCNFSETLQIGEGGFGTVYKAQLEDGHVVAVKRAKREHFESLRTEISNEVELLAKILYVWF</sequence>
<evidence type="ECO:0000256" key="2">
    <source>
        <dbReference type="PROSITE-ProRule" id="PRU10141"/>
    </source>
</evidence>
<evidence type="ECO:0000313" key="6">
    <source>
        <dbReference type="Proteomes" id="UP001341840"/>
    </source>
</evidence>
<dbReference type="PROSITE" id="PS00107">
    <property type="entry name" value="PROTEIN_KINASE_ATP"/>
    <property type="match status" value="1"/>
</dbReference>
<dbReference type="InterPro" id="IPR011009">
    <property type="entry name" value="Kinase-like_dom_sf"/>
</dbReference>
<accession>A0ABU6UUX7</accession>
<evidence type="ECO:0000313" key="5">
    <source>
        <dbReference type="EMBL" id="MED6164457.1"/>
    </source>
</evidence>
<dbReference type="PANTHER" id="PTHR48006">
    <property type="entry name" value="LEUCINE-RICH REPEAT-CONTAINING PROTEIN DDB_G0281931-RELATED"/>
    <property type="match status" value="1"/>
</dbReference>
<dbReference type="Gene3D" id="3.30.200.20">
    <property type="entry name" value="Phosphorylase Kinase, domain 1"/>
    <property type="match status" value="1"/>
</dbReference>
<feature type="chain" id="PRO_5046276012" description="Protein kinase domain-containing protein" evidence="3">
    <location>
        <begin position="20"/>
        <end position="229"/>
    </location>
</feature>
<reference evidence="5 6" key="1">
    <citation type="journal article" date="2023" name="Plants (Basel)">
        <title>Bridging the Gap: Combining Genomics and Transcriptomics Approaches to Understand Stylosanthes scabra, an Orphan Legume from the Brazilian Caatinga.</title>
        <authorList>
            <person name="Ferreira-Neto J.R.C."/>
            <person name="da Silva M.D."/>
            <person name="Binneck E."/>
            <person name="de Melo N.F."/>
            <person name="da Silva R.H."/>
            <person name="de Melo A.L.T.M."/>
            <person name="Pandolfi V."/>
            <person name="Bustamante F.O."/>
            <person name="Brasileiro-Vidal A.C."/>
            <person name="Benko-Iseppon A.M."/>
        </authorList>
    </citation>
    <scope>NUCLEOTIDE SEQUENCE [LARGE SCALE GENOMIC DNA]</scope>
    <source>
        <tissue evidence="5">Leaves</tissue>
    </source>
</reference>
<name>A0ABU6UUX7_9FABA</name>
<evidence type="ECO:0000259" key="4">
    <source>
        <dbReference type="PROSITE" id="PS50011"/>
    </source>
</evidence>
<gene>
    <name evidence="5" type="ORF">PIB30_090279</name>
</gene>
<keyword evidence="6" id="KW-1185">Reference proteome</keyword>
<dbReference type="Proteomes" id="UP001341840">
    <property type="component" value="Unassembled WGS sequence"/>
</dbReference>
<evidence type="ECO:0000256" key="3">
    <source>
        <dbReference type="SAM" id="SignalP"/>
    </source>
</evidence>
<organism evidence="5 6">
    <name type="scientific">Stylosanthes scabra</name>
    <dbReference type="NCBI Taxonomy" id="79078"/>
    <lineage>
        <taxon>Eukaryota</taxon>
        <taxon>Viridiplantae</taxon>
        <taxon>Streptophyta</taxon>
        <taxon>Embryophyta</taxon>
        <taxon>Tracheophyta</taxon>
        <taxon>Spermatophyta</taxon>
        <taxon>Magnoliopsida</taxon>
        <taxon>eudicotyledons</taxon>
        <taxon>Gunneridae</taxon>
        <taxon>Pentapetalae</taxon>
        <taxon>rosids</taxon>
        <taxon>fabids</taxon>
        <taxon>Fabales</taxon>
        <taxon>Fabaceae</taxon>
        <taxon>Papilionoideae</taxon>
        <taxon>50 kb inversion clade</taxon>
        <taxon>dalbergioids sensu lato</taxon>
        <taxon>Dalbergieae</taxon>
        <taxon>Pterocarpus clade</taxon>
        <taxon>Stylosanthes</taxon>
    </lineage>
</organism>
<dbReference type="InterPro" id="IPR017441">
    <property type="entry name" value="Protein_kinase_ATP_BS"/>
</dbReference>
<dbReference type="SUPFAM" id="SSF56112">
    <property type="entry name" value="Protein kinase-like (PK-like)"/>
    <property type="match status" value="1"/>
</dbReference>
<dbReference type="InterPro" id="IPR000719">
    <property type="entry name" value="Prot_kinase_dom"/>
</dbReference>
<feature type="binding site" evidence="2">
    <location>
        <position position="200"/>
    </location>
    <ligand>
        <name>ATP</name>
        <dbReference type="ChEBI" id="CHEBI:30616"/>
    </ligand>
</feature>
<keyword evidence="3" id="KW-0732">Signal</keyword>
<protein>
    <recommendedName>
        <fullName evidence="4">Protein kinase domain-containing protein</fullName>
    </recommendedName>
</protein>
<feature type="signal peptide" evidence="3">
    <location>
        <begin position="1"/>
        <end position="19"/>
    </location>
</feature>
<comment type="caution">
    <text evidence="5">The sequence shown here is derived from an EMBL/GenBank/DDBJ whole genome shotgun (WGS) entry which is preliminary data.</text>
</comment>